<gene>
    <name evidence="3" type="ORF">JF625_17140</name>
</gene>
<evidence type="ECO:0000259" key="2">
    <source>
        <dbReference type="Pfam" id="PF07007"/>
    </source>
</evidence>
<dbReference type="Pfam" id="PF07007">
    <property type="entry name" value="LprI"/>
    <property type="match status" value="1"/>
</dbReference>
<accession>A0A952FLJ4</accession>
<organism evidence="3 4">
    <name type="scientific">Inquilinus limosus</name>
    <dbReference type="NCBI Taxonomy" id="171674"/>
    <lineage>
        <taxon>Bacteria</taxon>
        <taxon>Pseudomonadati</taxon>
        <taxon>Pseudomonadota</taxon>
        <taxon>Alphaproteobacteria</taxon>
        <taxon>Rhodospirillales</taxon>
        <taxon>Rhodospirillaceae</taxon>
        <taxon>Inquilinus</taxon>
    </lineage>
</organism>
<dbReference type="PANTHER" id="PTHR39176:SF1">
    <property type="entry name" value="PERIPLASMIC PROTEIN"/>
    <property type="match status" value="1"/>
</dbReference>
<dbReference type="PANTHER" id="PTHR39176">
    <property type="entry name" value="PERIPLASMIC PROTEIN-RELATED"/>
    <property type="match status" value="1"/>
</dbReference>
<evidence type="ECO:0000313" key="4">
    <source>
        <dbReference type="Proteomes" id="UP000700706"/>
    </source>
</evidence>
<evidence type="ECO:0000313" key="3">
    <source>
        <dbReference type="EMBL" id="MBW8726857.1"/>
    </source>
</evidence>
<dbReference type="InterPro" id="IPR009739">
    <property type="entry name" value="LprI-like_N"/>
</dbReference>
<name>A0A952FLJ4_9PROT</name>
<dbReference type="EMBL" id="JAEKLZ010000239">
    <property type="protein sequence ID" value="MBW8726857.1"/>
    <property type="molecule type" value="Genomic_DNA"/>
</dbReference>
<proteinExistence type="predicted"/>
<protein>
    <submittedName>
        <fullName evidence="3">DUF1311 domain-containing protein</fullName>
    </submittedName>
</protein>
<feature type="chain" id="PRO_5037660517" evidence="1">
    <location>
        <begin position="20"/>
        <end position="137"/>
    </location>
</feature>
<comment type="caution">
    <text evidence="3">The sequence shown here is derived from an EMBL/GenBank/DDBJ whole genome shotgun (WGS) entry which is preliminary data.</text>
</comment>
<dbReference type="Proteomes" id="UP000700706">
    <property type="component" value="Unassembled WGS sequence"/>
</dbReference>
<dbReference type="AlphaFoldDB" id="A0A952FLJ4"/>
<keyword evidence="1" id="KW-0732">Signal</keyword>
<feature type="domain" description="Lysozyme inhibitor LprI-like N-terminal" evidence="2">
    <location>
        <begin position="29"/>
        <end position="118"/>
    </location>
</feature>
<evidence type="ECO:0000256" key="1">
    <source>
        <dbReference type="SAM" id="SignalP"/>
    </source>
</evidence>
<reference evidence="3" key="1">
    <citation type="submission" date="2020-06" db="EMBL/GenBank/DDBJ databases">
        <title>Stable isotope informed genome-resolved metagenomics uncovers potential trophic interactions in rhizosphere soil.</title>
        <authorList>
            <person name="Starr E.P."/>
            <person name="Shi S."/>
            <person name="Blazewicz S.J."/>
            <person name="Koch B.J."/>
            <person name="Probst A.J."/>
            <person name="Hungate B.A."/>
            <person name="Pett-Ridge J."/>
            <person name="Firestone M.K."/>
            <person name="Banfield J.F."/>
        </authorList>
    </citation>
    <scope>NUCLEOTIDE SEQUENCE</scope>
    <source>
        <strain evidence="3">YM_69_17</strain>
    </source>
</reference>
<feature type="signal peptide" evidence="1">
    <location>
        <begin position="1"/>
        <end position="19"/>
    </location>
</feature>
<dbReference type="Gene3D" id="1.20.1270.180">
    <property type="match status" value="1"/>
</dbReference>
<sequence length="137" mass="14295">MLKPAIAAALLLAALSAMAMPAAAQDCPDESQAGLNRCAGDAYKKADAALNAAYKQVMARLKDSGDAAKSLVAAQRAWIGYRDAECDFMSSGVEGGSVRPMIVAQCLEQLTTQRADELKALLNCEEGDMSCPVPAAE</sequence>